<dbReference type="Gene3D" id="3.40.50.1820">
    <property type="entry name" value="alpha/beta hydrolase"/>
    <property type="match status" value="1"/>
</dbReference>
<dbReference type="InterPro" id="IPR000073">
    <property type="entry name" value="AB_hydrolase_1"/>
</dbReference>
<dbReference type="PANTHER" id="PTHR43433">
    <property type="entry name" value="HYDROLASE, ALPHA/BETA FOLD FAMILY PROTEIN"/>
    <property type="match status" value="1"/>
</dbReference>
<feature type="domain" description="AB hydrolase-1" evidence="2">
    <location>
        <begin position="23"/>
        <end position="267"/>
    </location>
</feature>
<dbReference type="InterPro" id="IPR050471">
    <property type="entry name" value="AB_hydrolase"/>
</dbReference>
<evidence type="ECO:0000256" key="1">
    <source>
        <dbReference type="SAM" id="MobiDB-lite"/>
    </source>
</evidence>
<dbReference type="SUPFAM" id="SSF53474">
    <property type="entry name" value="alpha/beta-Hydrolases"/>
    <property type="match status" value="1"/>
</dbReference>
<organism evidence="3 4">
    <name type="scientific">Actinorhabdospora filicis</name>
    <dbReference type="NCBI Taxonomy" id="1785913"/>
    <lineage>
        <taxon>Bacteria</taxon>
        <taxon>Bacillati</taxon>
        <taxon>Actinomycetota</taxon>
        <taxon>Actinomycetes</taxon>
        <taxon>Micromonosporales</taxon>
        <taxon>Micromonosporaceae</taxon>
        <taxon>Actinorhabdospora</taxon>
    </lineage>
</organism>
<keyword evidence="4" id="KW-1185">Reference proteome</keyword>
<dbReference type="InterPro" id="IPR029058">
    <property type="entry name" value="AB_hydrolase_fold"/>
</dbReference>
<feature type="region of interest" description="Disordered" evidence="1">
    <location>
        <begin position="125"/>
        <end position="145"/>
    </location>
</feature>
<dbReference type="RefSeq" id="WP_285664502.1">
    <property type="nucleotide sequence ID" value="NZ_BSTX01000003.1"/>
</dbReference>
<dbReference type="Pfam" id="PF00561">
    <property type="entry name" value="Abhydrolase_1"/>
    <property type="match status" value="1"/>
</dbReference>
<dbReference type="GO" id="GO:0004806">
    <property type="term" value="F:triacylglycerol lipase activity"/>
    <property type="evidence" value="ECO:0007669"/>
    <property type="project" value="TreeGrafter"/>
</dbReference>
<dbReference type="EMBL" id="BSTX01000003">
    <property type="protein sequence ID" value="GLZ79344.1"/>
    <property type="molecule type" value="Genomic_DNA"/>
</dbReference>
<comment type="caution">
    <text evidence="3">The sequence shown here is derived from an EMBL/GenBank/DDBJ whole genome shotgun (WGS) entry which is preliminary data.</text>
</comment>
<evidence type="ECO:0000259" key="2">
    <source>
        <dbReference type="Pfam" id="PF00561"/>
    </source>
</evidence>
<dbReference type="GO" id="GO:0046503">
    <property type="term" value="P:glycerolipid catabolic process"/>
    <property type="evidence" value="ECO:0007669"/>
    <property type="project" value="TreeGrafter"/>
</dbReference>
<evidence type="ECO:0000313" key="3">
    <source>
        <dbReference type="EMBL" id="GLZ79344.1"/>
    </source>
</evidence>
<dbReference type="Proteomes" id="UP001165079">
    <property type="component" value="Unassembled WGS sequence"/>
</dbReference>
<name>A0A9W6SNX9_9ACTN</name>
<reference evidence="3" key="1">
    <citation type="submission" date="2023-03" db="EMBL/GenBank/DDBJ databases">
        <title>Actinorhabdospora filicis NBRC 111898.</title>
        <authorList>
            <person name="Ichikawa N."/>
            <person name="Sato H."/>
            <person name="Tonouchi N."/>
        </authorList>
    </citation>
    <scope>NUCLEOTIDE SEQUENCE</scope>
    <source>
        <strain evidence="3">NBRC 111898</strain>
    </source>
</reference>
<protein>
    <recommendedName>
        <fullName evidence="2">AB hydrolase-1 domain-containing protein</fullName>
    </recommendedName>
</protein>
<sequence>METVISANGVDICVETFGSPADPAILLVGGAASSMDWWEADFCQLLAQGDGGRFVIRYDLRDTGRSVSHPAGEPGYTGEDLVGDITGVLDALGIARVHLVGLSMGGGMAQRVAVDHPGRLLSLTLMSTSPGGPGGPEQPDLPAPTERIQKSFSEPAPEPDWSDREAVVEYVLASLHDFAGGLGVDEARSRATIGRMYDRTTDFAASQTNHWILEGNGVARERLSEITVPTLVAHGSDDPLFPLGHGEALAREIPGARLLVLAGGGHEFPPAPVWDVLVPALLEHTRAG</sequence>
<gene>
    <name evidence="3" type="ORF">Afil01_41510</name>
</gene>
<proteinExistence type="predicted"/>
<evidence type="ECO:0000313" key="4">
    <source>
        <dbReference type="Proteomes" id="UP001165079"/>
    </source>
</evidence>
<dbReference type="AlphaFoldDB" id="A0A9W6SNX9"/>
<accession>A0A9W6SNX9</accession>
<dbReference type="PRINTS" id="PR00111">
    <property type="entry name" value="ABHYDROLASE"/>
</dbReference>
<dbReference type="PANTHER" id="PTHR43433:SF5">
    <property type="entry name" value="AB HYDROLASE-1 DOMAIN-CONTAINING PROTEIN"/>
    <property type="match status" value="1"/>
</dbReference>